<feature type="region of interest" description="Disordered" evidence="1">
    <location>
        <begin position="286"/>
        <end position="314"/>
    </location>
</feature>
<name>A0A9P6L5Y4_9AGAM</name>
<evidence type="ECO:0000256" key="1">
    <source>
        <dbReference type="SAM" id="MobiDB-lite"/>
    </source>
</evidence>
<dbReference type="EMBL" id="WIUZ02000010">
    <property type="protein sequence ID" value="KAF9783524.1"/>
    <property type="molecule type" value="Genomic_DNA"/>
</dbReference>
<keyword evidence="2" id="KW-0812">Transmembrane</keyword>
<dbReference type="Pfam" id="PF20151">
    <property type="entry name" value="DUF6533"/>
    <property type="match status" value="1"/>
</dbReference>
<evidence type="ECO:0000313" key="4">
    <source>
        <dbReference type="EMBL" id="KAF9783524.1"/>
    </source>
</evidence>
<dbReference type="InterPro" id="IPR045340">
    <property type="entry name" value="DUF6533"/>
</dbReference>
<feature type="transmembrane region" description="Helical" evidence="2">
    <location>
        <begin position="20"/>
        <end position="37"/>
    </location>
</feature>
<gene>
    <name evidence="4" type="ORF">BJ322DRAFT_1071508</name>
    <name evidence="5" type="ORF">BJ322DRAFT_1071526</name>
</gene>
<reference evidence="5" key="2">
    <citation type="submission" date="2020-11" db="EMBL/GenBank/DDBJ databases">
        <authorList>
            <consortium name="DOE Joint Genome Institute"/>
            <person name="Kuo A."/>
            <person name="Miyauchi S."/>
            <person name="Kiss E."/>
            <person name="Drula E."/>
            <person name="Kohler A."/>
            <person name="Sanchez-Garcia M."/>
            <person name="Andreopoulos B."/>
            <person name="Barry K.W."/>
            <person name="Bonito G."/>
            <person name="Buee M."/>
            <person name="Carver A."/>
            <person name="Chen C."/>
            <person name="Cichocki N."/>
            <person name="Clum A."/>
            <person name="Culley D."/>
            <person name="Crous P.W."/>
            <person name="Fauchery L."/>
            <person name="Girlanda M."/>
            <person name="Hayes R."/>
            <person name="Keri Z."/>
            <person name="Labutti K."/>
            <person name="Lipzen A."/>
            <person name="Lombard V."/>
            <person name="Magnuson J."/>
            <person name="Maillard F."/>
            <person name="Morin E."/>
            <person name="Murat C."/>
            <person name="Nolan M."/>
            <person name="Ohm R."/>
            <person name="Pangilinan J."/>
            <person name="Pereira M."/>
            <person name="Perotto S."/>
            <person name="Peter M."/>
            <person name="Riley R."/>
            <person name="Sitrit Y."/>
            <person name="Stielow B."/>
            <person name="Szollosi G."/>
            <person name="Zifcakova L."/>
            <person name="Stursova M."/>
            <person name="Spatafora J.W."/>
            <person name="Tedersoo L."/>
            <person name="Vaario L.-M."/>
            <person name="Yamada A."/>
            <person name="Yan M."/>
            <person name="Wang P."/>
            <person name="Xu J."/>
            <person name="Bruns T."/>
            <person name="Baldrian P."/>
            <person name="Vilgalys R."/>
            <person name="Henrissat B."/>
            <person name="Grigoriev I.V."/>
            <person name="Hibbett D."/>
            <person name="Nagy L.G."/>
            <person name="Martin F.M."/>
        </authorList>
    </citation>
    <scope>NUCLEOTIDE SEQUENCE</scope>
    <source>
        <strain evidence="5">UH-Tt-Lm1</strain>
    </source>
</reference>
<keyword evidence="6" id="KW-1185">Reference proteome</keyword>
<feature type="transmembrane region" description="Helical" evidence="2">
    <location>
        <begin position="216"/>
        <end position="235"/>
    </location>
</feature>
<feature type="transmembrane region" description="Helical" evidence="2">
    <location>
        <begin position="170"/>
        <end position="196"/>
    </location>
</feature>
<feature type="transmembrane region" description="Helical" evidence="2">
    <location>
        <begin position="49"/>
        <end position="71"/>
    </location>
</feature>
<evidence type="ECO:0000256" key="2">
    <source>
        <dbReference type="SAM" id="Phobius"/>
    </source>
</evidence>
<feature type="transmembrane region" description="Helical" evidence="2">
    <location>
        <begin position="91"/>
        <end position="111"/>
    </location>
</feature>
<proteinExistence type="predicted"/>
<feature type="transmembrane region" description="Helical" evidence="2">
    <location>
        <begin position="118"/>
        <end position="139"/>
    </location>
</feature>
<feature type="domain" description="DUF6533" evidence="3">
    <location>
        <begin position="22"/>
        <end position="63"/>
    </location>
</feature>
<reference evidence="5" key="1">
    <citation type="journal article" date="2020" name="Nat. Commun.">
        <title>Large-scale genome sequencing of mycorrhizal fungi provides insights into the early evolution of symbiotic traits.</title>
        <authorList>
            <person name="Miyauchi S."/>
            <person name="Kiss E."/>
            <person name="Kuo A."/>
            <person name="Drula E."/>
            <person name="Kohler A."/>
            <person name="Sanchez-Garcia M."/>
            <person name="Morin E."/>
            <person name="Andreopoulos B."/>
            <person name="Barry K.W."/>
            <person name="Bonito G."/>
            <person name="Buee M."/>
            <person name="Carver A."/>
            <person name="Chen C."/>
            <person name="Cichocki N."/>
            <person name="Clum A."/>
            <person name="Culley D."/>
            <person name="Crous P.W."/>
            <person name="Fauchery L."/>
            <person name="Girlanda M."/>
            <person name="Hayes R.D."/>
            <person name="Keri Z."/>
            <person name="LaButti K."/>
            <person name="Lipzen A."/>
            <person name="Lombard V."/>
            <person name="Magnuson J."/>
            <person name="Maillard F."/>
            <person name="Murat C."/>
            <person name="Nolan M."/>
            <person name="Ohm R.A."/>
            <person name="Pangilinan J."/>
            <person name="Pereira M.F."/>
            <person name="Perotto S."/>
            <person name="Peter M."/>
            <person name="Pfister S."/>
            <person name="Riley R."/>
            <person name="Sitrit Y."/>
            <person name="Stielow J.B."/>
            <person name="Szollosi G."/>
            <person name="Zifcakova L."/>
            <person name="Stursova M."/>
            <person name="Spatafora J.W."/>
            <person name="Tedersoo L."/>
            <person name="Vaario L.M."/>
            <person name="Yamada A."/>
            <person name="Yan M."/>
            <person name="Wang P."/>
            <person name="Xu J."/>
            <person name="Bruns T."/>
            <person name="Baldrian P."/>
            <person name="Vilgalys R."/>
            <person name="Dunand C."/>
            <person name="Henrissat B."/>
            <person name="Grigoriev I.V."/>
            <person name="Hibbett D."/>
            <person name="Nagy L.G."/>
            <person name="Martin F.M."/>
        </authorList>
    </citation>
    <scope>NUCLEOTIDE SEQUENCE</scope>
    <source>
        <strain evidence="5">UH-Tt-Lm1</strain>
    </source>
</reference>
<keyword evidence="2" id="KW-1133">Transmembrane helix</keyword>
<evidence type="ECO:0000259" key="3">
    <source>
        <dbReference type="Pfam" id="PF20151"/>
    </source>
</evidence>
<evidence type="ECO:0000313" key="5">
    <source>
        <dbReference type="EMBL" id="KAF9783528.1"/>
    </source>
</evidence>
<accession>A0A9P6L5Y4</accession>
<keyword evidence="2" id="KW-0472">Membrane</keyword>
<protein>
    <recommendedName>
        <fullName evidence="3">DUF6533 domain-containing protein</fullName>
    </recommendedName>
</protein>
<sequence>MPSIDEVVQIGHDVTSLKCYWLALSTILFYDYLLTLQDELRYIWKGKKSWAFGVFFVNRYLPMAYAIWIIASNLLWDYTYEMCARTAFVEVLFFVWCTLIAQVVLSARLYAITIKNKIIAGLLLCIIIPQFLLGIWRVASVMGEPVQRFPDIDLTAYQICVFARSRKAEIAYTAISLCYDLLAFLVIVVFAVKAGFMDPKFRGPRIIRAIVQDATVYFLFIFTSHFVFEMTLLFARPNLQLLPGSGNYVFLPVMIGRLMLSLKKAADPSNAAWSLASITISSRRERPASECSHNTPLAPGSTGAPHESHGGGRGGLVYVEVNN</sequence>
<organism evidence="5 6">
    <name type="scientific">Thelephora terrestris</name>
    <dbReference type="NCBI Taxonomy" id="56493"/>
    <lineage>
        <taxon>Eukaryota</taxon>
        <taxon>Fungi</taxon>
        <taxon>Dikarya</taxon>
        <taxon>Basidiomycota</taxon>
        <taxon>Agaricomycotina</taxon>
        <taxon>Agaricomycetes</taxon>
        <taxon>Thelephorales</taxon>
        <taxon>Thelephoraceae</taxon>
        <taxon>Thelephora</taxon>
    </lineage>
</organism>
<comment type="caution">
    <text evidence="5">The sequence shown here is derived from an EMBL/GenBank/DDBJ whole genome shotgun (WGS) entry which is preliminary data.</text>
</comment>
<dbReference type="EMBL" id="WIUZ02000010">
    <property type="protein sequence ID" value="KAF9783528.1"/>
    <property type="molecule type" value="Genomic_DNA"/>
</dbReference>
<dbReference type="AlphaFoldDB" id="A0A9P6L5Y4"/>
<evidence type="ECO:0000313" key="6">
    <source>
        <dbReference type="Proteomes" id="UP000736335"/>
    </source>
</evidence>
<dbReference type="OrthoDB" id="3193253at2759"/>
<dbReference type="Proteomes" id="UP000736335">
    <property type="component" value="Unassembled WGS sequence"/>
</dbReference>